<dbReference type="PANTHER" id="PTHR47505">
    <property type="entry name" value="DNA UTILIZATION PROTEIN YHGH"/>
    <property type="match status" value="1"/>
</dbReference>
<dbReference type="GO" id="GO:0016757">
    <property type="term" value="F:glycosyltransferase activity"/>
    <property type="evidence" value="ECO:0007669"/>
    <property type="project" value="UniProtKB-KW"/>
</dbReference>
<dbReference type="Pfam" id="PF18912">
    <property type="entry name" value="DZR_2"/>
    <property type="match status" value="1"/>
</dbReference>
<dbReference type="SUPFAM" id="SSF53271">
    <property type="entry name" value="PRTase-like"/>
    <property type="match status" value="1"/>
</dbReference>
<proteinExistence type="inferred from homology"/>
<evidence type="ECO:0000259" key="2">
    <source>
        <dbReference type="Pfam" id="PF18912"/>
    </source>
</evidence>
<evidence type="ECO:0000313" key="4">
    <source>
        <dbReference type="Proteomes" id="UP000034307"/>
    </source>
</evidence>
<dbReference type="InterPro" id="IPR029057">
    <property type="entry name" value="PRTase-like"/>
</dbReference>
<dbReference type="CDD" id="cd06223">
    <property type="entry name" value="PRTases_typeI"/>
    <property type="match status" value="1"/>
</dbReference>
<dbReference type="InterPro" id="IPR044005">
    <property type="entry name" value="DZR_2"/>
</dbReference>
<evidence type="ECO:0000256" key="1">
    <source>
        <dbReference type="ARBA" id="ARBA00008007"/>
    </source>
</evidence>
<evidence type="ECO:0000313" key="3">
    <source>
        <dbReference type="EMBL" id="KKU57490.1"/>
    </source>
</evidence>
<organism evidence="3 4">
    <name type="scientific">Candidatus Amesbacteria bacterium GW2011_GWA2_47_11b</name>
    <dbReference type="NCBI Taxonomy" id="1618358"/>
    <lineage>
        <taxon>Bacteria</taxon>
        <taxon>Candidatus Amesiibacteriota</taxon>
    </lineage>
</organism>
<sequence length="189" mass="21568">MSLLDLIFPKKCFGCGQEGSYICPLCQEKLKIASPICPVCTRPSGQGFTHPRCSYELSPDGLTSIWEYEGGIRRAILSLKYKFAYEVSQKIAELVVEKLKKKKVFLPVRPVLIPVPLHRQRQNELKRKERVENVKGTFLINKKYRPLRPRPLLLFDDVWTTGSTIREAAKTLKKAGAREVWGLTITKGH</sequence>
<protein>
    <submittedName>
        <fullName evidence="3">Amidophosphoribosyltransferase-like protein</fullName>
    </submittedName>
</protein>
<comment type="caution">
    <text evidence="3">The sequence shown here is derived from an EMBL/GenBank/DDBJ whole genome shotgun (WGS) entry which is preliminary data.</text>
</comment>
<dbReference type="Proteomes" id="UP000034307">
    <property type="component" value="Unassembled WGS sequence"/>
</dbReference>
<reference evidence="3 4" key="1">
    <citation type="journal article" date="2015" name="Nature">
        <title>rRNA introns, odd ribosomes, and small enigmatic genomes across a large radiation of phyla.</title>
        <authorList>
            <person name="Brown C.T."/>
            <person name="Hug L.A."/>
            <person name="Thomas B.C."/>
            <person name="Sharon I."/>
            <person name="Castelle C.J."/>
            <person name="Singh A."/>
            <person name="Wilkins M.J."/>
            <person name="Williams K.H."/>
            <person name="Banfield J.F."/>
        </authorList>
    </citation>
    <scope>NUCLEOTIDE SEQUENCE [LARGE SCALE GENOMIC DNA]</scope>
</reference>
<accession>A0A0G1UIG2</accession>
<dbReference type="InterPro" id="IPR000836">
    <property type="entry name" value="PRTase_dom"/>
</dbReference>
<dbReference type="EMBL" id="LCNO01000015">
    <property type="protein sequence ID" value="KKU57490.1"/>
    <property type="molecule type" value="Genomic_DNA"/>
</dbReference>
<feature type="domain" description="Double zinc ribbon" evidence="2">
    <location>
        <begin position="3"/>
        <end position="53"/>
    </location>
</feature>
<keyword evidence="3" id="KW-0808">Transferase</keyword>
<gene>
    <name evidence="3" type="ORF">UX80_C0015G0024</name>
</gene>
<dbReference type="STRING" id="1618358.UX80_C0015G0024"/>
<dbReference type="AlphaFoldDB" id="A0A0G1UIG2"/>
<comment type="similarity">
    <text evidence="1">Belongs to the ComF/GntX family.</text>
</comment>
<dbReference type="PANTHER" id="PTHR47505:SF1">
    <property type="entry name" value="DNA UTILIZATION PROTEIN YHGH"/>
    <property type="match status" value="1"/>
</dbReference>
<dbReference type="Gene3D" id="3.40.50.2020">
    <property type="match status" value="1"/>
</dbReference>
<name>A0A0G1UIG2_9BACT</name>
<dbReference type="InterPro" id="IPR051910">
    <property type="entry name" value="ComF/GntX_DNA_util-trans"/>
</dbReference>
<keyword evidence="3" id="KW-0328">Glycosyltransferase</keyword>